<proteinExistence type="predicted"/>
<organism evidence="2 3">
    <name type="scientific">Penstemon smallii</name>
    <dbReference type="NCBI Taxonomy" id="265156"/>
    <lineage>
        <taxon>Eukaryota</taxon>
        <taxon>Viridiplantae</taxon>
        <taxon>Streptophyta</taxon>
        <taxon>Embryophyta</taxon>
        <taxon>Tracheophyta</taxon>
        <taxon>Spermatophyta</taxon>
        <taxon>Magnoliopsida</taxon>
        <taxon>eudicotyledons</taxon>
        <taxon>Gunneridae</taxon>
        <taxon>Pentapetalae</taxon>
        <taxon>asterids</taxon>
        <taxon>lamiids</taxon>
        <taxon>Lamiales</taxon>
        <taxon>Plantaginaceae</taxon>
        <taxon>Cheloneae</taxon>
        <taxon>Penstemon</taxon>
    </lineage>
</organism>
<dbReference type="EMBL" id="JBJXBP010000004">
    <property type="protein sequence ID" value="KAL3834133.1"/>
    <property type="molecule type" value="Genomic_DNA"/>
</dbReference>
<feature type="region of interest" description="Disordered" evidence="1">
    <location>
        <begin position="54"/>
        <end position="75"/>
    </location>
</feature>
<accession>A0ABD3TCM4</accession>
<evidence type="ECO:0008006" key="4">
    <source>
        <dbReference type="Google" id="ProtNLM"/>
    </source>
</evidence>
<evidence type="ECO:0000313" key="2">
    <source>
        <dbReference type="EMBL" id="KAL3834133.1"/>
    </source>
</evidence>
<dbReference type="Proteomes" id="UP001634393">
    <property type="component" value="Unassembled WGS sequence"/>
</dbReference>
<sequence>MMNGMRAEFKDEINNMKLNLDYFVSLVDPATLQAALSSVPSLGGQVANLPNVTREQPKSASKVTPPNFQQHNPTPNFLTSHERAANGNKRHKHTFDCNPCEVGSNVLLFCSEVPKESVAEGVVLSMDPKEEIDDVGLGPGFIKVVIKRAIEPNYYLLRPRKVVNTVGQAVGKIVAWQIANVRKFVIMKIFFTKFSSSFSLL</sequence>
<evidence type="ECO:0000256" key="1">
    <source>
        <dbReference type="SAM" id="MobiDB-lite"/>
    </source>
</evidence>
<protein>
    <recommendedName>
        <fullName evidence="4">Transposase Tnp1/En/Spm-like domain-containing protein</fullName>
    </recommendedName>
</protein>
<name>A0ABD3TCM4_9LAMI</name>
<dbReference type="AlphaFoldDB" id="A0ABD3TCM4"/>
<gene>
    <name evidence="2" type="ORF">ACJIZ3_008869</name>
</gene>
<reference evidence="2 3" key="1">
    <citation type="submission" date="2024-12" db="EMBL/GenBank/DDBJ databases">
        <title>The unique morphological basis and parallel evolutionary history of personate flowers in Penstemon.</title>
        <authorList>
            <person name="Depatie T.H."/>
            <person name="Wessinger C.A."/>
        </authorList>
    </citation>
    <scope>NUCLEOTIDE SEQUENCE [LARGE SCALE GENOMIC DNA]</scope>
    <source>
        <strain evidence="2">WTNN_2</strain>
        <tissue evidence="2">Leaf</tissue>
    </source>
</reference>
<evidence type="ECO:0000313" key="3">
    <source>
        <dbReference type="Proteomes" id="UP001634393"/>
    </source>
</evidence>
<comment type="caution">
    <text evidence="2">The sequence shown here is derived from an EMBL/GenBank/DDBJ whole genome shotgun (WGS) entry which is preliminary data.</text>
</comment>
<keyword evidence="3" id="KW-1185">Reference proteome</keyword>